<accession>A0A9P5VKF4</accession>
<keyword evidence="4" id="KW-1185">Reference proteome</keyword>
<comment type="caution">
    <text evidence="3">The sequence shown here is derived from an EMBL/GenBank/DDBJ whole genome shotgun (WGS) entry which is preliminary data.</text>
</comment>
<dbReference type="Pfam" id="PF00168">
    <property type="entry name" value="C2"/>
    <property type="match status" value="1"/>
</dbReference>
<proteinExistence type="predicted"/>
<feature type="region of interest" description="Disordered" evidence="1">
    <location>
        <begin position="163"/>
        <end position="196"/>
    </location>
</feature>
<sequence>MHKLFKHAGGRHTPSAELNKPLPEPVVDPDEGKTPIGELVIIPIQGRDLPNRERFGKQDPFILFKLGNVSKRSSTDVRGGQRPRWNDEQINILMYQSDAKDATSLYVSCMDEDHQKNDLIGDCVINLAKVLERGEHDDWFELKYRGREAGELMLQLTYFSRDPRHPTNRLNRPGSDLTAKRPIHPTSAKPAKVEPQYATSDPKLAATSAADGAVYKPPVVVSEPHAPHPYQPQAGHPYATVNQGSIPVAARPISPAGRPVSPAGQYVGHHTPLITPNNPYAQQHQEQPYPNSGYPAYPPVASQGAYADPNKRLSGQGYPPASYPTNQGYPPQQGGYPPQINGGYPPFNNGGYPPQNQGGYPPQNQGGYPPQNQGGYPPQNQGGYPPQNQGGYPPQNQGGYPPQSQGGYPPQNQGYPPQNNGGYSPHGGPPAGYPFAASNMYPPSSNSGSGYPQQQQQQQPRPPQDTGSALTTLPGAYPESNLHGNRGSELSGHKQSVNHGETFSNVRGRAHSPAPPLPARSPSPLPPSLPPR</sequence>
<dbReference type="Proteomes" id="UP000696485">
    <property type="component" value="Unassembled WGS sequence"/>
</dbReference>
<feature type="compositionally biased region" description="Polar residues" evidence="1">
    <location>
        <begin position="274"/>
        <end position="290"/>
    </location>
</feature>
<reference evidence="3" key="1">
    <citation type="journal article" date="2020" name="Fungal Divers.">
        <title>Resolving the Mortierellaceae phylogeny through synthesis of multi-gene phylogenetics and phylogenomics.</title>
        <authorList>
            <person name="Vandepol N."/>
            <person name="Liber J."/>
            <person name="Desiro A."/>
            <person name="Na H."/>
            <person name="Kennedy M."/>
            <person name="Barry K."/>
            <person name="Grigoriev I.V."/>
            <person name="Miller A.N."/>
            <person name="O'Donnell K."/>
            <person name="Stajich J.E."/>
            <person name="Bonito G."/>
        </authorList>
    </citation>
    <scope>NUCLEOTIDE SEQUENCE</scope>
    <source>
        <strain evidence="3">NVP1</strain>
    </source>
</reference>
<dbReference type="PROSITE" id="PS50004">
    <property type="entry name" value="C2"/>
    <property type="match status" value="1"/>
</dbReference>
<evidence type="ECO:0000256" key="1">
    <source>
        <dbReference type="SAM" id="MobiDB-lite"/>
    </source>
</evidence>
<feature type="compositionally biased region" description="Polar residues" evidence="1">
    <location>
        <begin position="493"/>
        <end position="505"/>
    </location>
</feature>
<feature type="compositionally biased region" description="Basic residues" evidence="1">
    <location>
        <begin position="1"/>
        <end position="10"/>
    </location>
</feature>
<feature type="region of interest" description="Disordered" evidence="1">
    <location>
        <begin position="254"/>
        <end position="532"/>
    </location>
</feature>
<dbReference type="InterPro" id="IPR000008">
    <property type="entry name" value="C2_dom"/>
</dbReference>
<dbReference type="PANTHER" id="PTHR47052">
    <property type="entry name" value="CONSERVED SERINE PROLINE-RICH PROTEIN (AFU_ORTHOLOGUE AFUA_2G01790)"/>
    <property type="match status" value="1"/>
</dbReference>
<feature type="compositionally biased region" description="Low complexity" evidence="1">
    <location>
        <begin position="323"/>
        <end position="423"/>
    </location>
</feature>
<evidence type="ECO:0000259" key="2">
    <source>
        <dbReference type="PROSITE" id="PS50004"/>
    </source>
</evidence>
<evidence type="ECO:0000313" key="4">
    <source>
        <dbReference type="Proteomes" id="UP000696485"/>
    </source>
</evidence>
<dbReference type="Gene3D" id="2.60.40.150">
    <property type="entry name" value="C2 domain"/>
    <property type="match status" value="1"/>
</dbReference>
<feature type="compositionally biased region" description="Polar residues" evidence="1">
    <location>
        <begin position="441"/>
        <end position="451"/>
    </location>
</feature>
<dbReference type="InterPro" id="IPR035892">
    <property type="entry name" value="C2_domain_sf"/>
</dbReference>
<organism evidence="3 4">
    <name type="scientific">Podila minutissima</name>
    <dbReference type="NCBI Taxonomy" id="64525"/>
    <lineage>
        <taxon>Eukaryota</taxon>
        <taxon>Fungi</taxon>
        <taxon>Fungi incertae sedis</taxon>
        <taxon>Mucoromycota</taxon>
        <taxon>Mortierellomycotina</taxon>
        <taxon>Mortierellomycetes</taxon>
        <taxon>Mortierellales</taxon>
        <taxon>Mortierellaceae</taxon>
        <taxon>Podila</taxon>
    </lineage>
</organism>
<evidence type="ECO:0000313" key="3">
    <source>
        <dbReference type="EMBL" id="KAF9328795.1"/>
    </source>
</evidence>
<dbReference type="SUPFAM" id="SSF49562">
    <property type="entry name" value="C2 domain (Calcium/lipid-binding domain, CaLB)"/>
    <property type="match status" value="1"/>
</dbReference>
<feature type="region of interest" description="Disordered" evidence="1">
    <location>
        <begin position="1"/>
        <end position="26"/>
    </location>
</feature>
<dbReference type="InterPro" id="IPR052981">
    <property type="entry name" value="Ingression_C2_domain"/>
</dbReference>
<dbReference type="AlphaFoldDB" id="A0A9P5VKF4"/>
<gene>
    <name evidence="3" type="ORF">BG006_008089</name>
</gene>
<feature type="compositionally biased region" description="Pro residues" evidence="1">
    <location>
        <begin position="513"/>
        <end position="532"/>
    </location>
</feature>
<dbReference type="PANTHER" id="PTHR47052:SF3">
    <property type="entry name" value="INGRESSION PROTEIN 1"/>
    <property type="match status" value="1"/>
</dbReference>
<feature type="domain" description="C2" evidence="2">
    <location>
        <begin position="19"/>
        <end position="140"/>
    </location>
</feature>
<dbReference type="SMART" id="SM00239">
    <property type="entry name" value="C2"/>
    <property type="match status" value="1"/>
</dbReference>
<dbReference type="EMBL" id="JAAAUY010000531">
    <property type="protein sequence ID" value="KAF9328795.1"/>
    <property type="molecule type" value="Genomic_DNA"/>
</dbReference>
<name>A0A9P5VKF4_9FUNG</name>
<protein>
    <recommendedName>
        <fullName evidence="2">C2 domain-containing protein</fullName>
    </recommendedName>
</protein>